<keyword evidence="1" id="KW-0812">Transmembrane</keyword>
<evidence type="ECO:0000259" key="2">
    <source>
        <dbReference type="Pfam" id="PF10328"/>
    </source>
</evidence>
<dbReference type="Proteomes" id="UP000095282">
    <property type="component" value="Unplaced"/>
</dbReference>
<name>A0A1I7U6T0_9PELO</name>
<dbReference type="InterPro" id="IPR019430">
    <property type="entry name" value="7TM_GPCR_serpentine_rcpt_Srx"/>
</dbReference>
<dbReference type="eggNOG" id="ENOG502TKKD">
    <property type="taxonomic scope" value="Eukaryota"/>
</dbReference>
<keyword evidence="1" id="KW-1133">Transmembrane helix</keyword>
<protein>
    <submittedName>
        <fullName evidence="4">7TM_GPCR_Srx domain-containing protein</fullName>
    </submittedName>
</protein>
<keyword evidence="1" id="KW-0472">Membrane</keyword>
<accession>A0A1I7U6T0</accession>
<dbReference type="SUPFAM" id="SSF81321">
    <property type="entry name" value="Family A G protein-coupled receptor-like"/>
    <property type="match status" value="1"/>
</dbReference>
<proteinExistence type="predicted"/>
<evidence type="ECO:0000313" key="3">
    <source>
        <dbReference type="Proteomes" id="UP000095282"/>
    </source>
</evidence>
<keyword evidence="3" id="KW-1185">Reference proteome</keyword>
<dbReference type="AlphaFoldDB" id="A0A1I7U6T0"/>
<dbReference type="WBParaSite" id="Csp11.Scaffold629.g15435.t1">
    <property type="protein sequence ID" value="Csp11.Scaffold629.g15435.t1"/>
    <property type="gene ID" value="Csp11.Scaffold629.g15435"/>
</dbReference>
<feature type="transmembrane region" description="Helical" evidence="1">
    <location>
        <begin position="42"/>
        <end position="62"/>
    </location>
</feature>
<evidence type="ECO:0000313" key="4">
    <source>
        <dbReference type="WBParaSite" id="Csp11.Scaffold629.g15435.t1"/>
    </source>
</evidence>
<feature type="domain" description="7TM GPCR serpentine receptor class x (Srx)" evidence="2">
    <location>
        <begin position="2"/>
        <end position="91"/>
    </location>
</feature>
<dbReference type="PANTHER" id="PTHR23017">
    <property type="entry name" value="SERPENTINE RECEPTOR, CLASS X"/>
    <property type="match status" value="1"/>
</dbReference>
<evidence type="ECO:0000256" key="1">
    <source>
        <dbReference type="SAM" id="Phobius"/>
    </source>
</evidence>
<reference evidence="4" key="1">
    <citation type="submission" date="2016-11" db="UniProtKB">
        <authorList>
            <consortium name="WormBaseParasite"/>
        </authorList>
    </citation>
    <scope>IDENTIFICATION</scope>
</reference>
<dbReference type="Pfam" id="PF10328">
    <property type="entry name" value="7TM_GPCR_Srx"/>
    <property type="match status" value="1"/>
</dbReference>
<sequence length="124" mass="14295">MTMCIFNVIVDSITIWKVRKVRSSQGKTKFQKKEIDFLKQSFGQAFFLLIAVPSYYFIPLYLSNPLSLFVMGTLFWPSIHSFDGVLTLYFNMEIRKTIKRKFGRGTVSVNNSVIIGGKSSTRMF</sequence>
<dbReference type="PANTHER" id="PTHR23017:SF4">
    <property type="entry name" value="G-PROTEIN COUPLED RECEPTORS FAMILY 1 PROFILE DOMAIN-CONTAINING PROTEIN"/>
    <property type="match status" value="1"/>
</dbReference>
<feature type="transmembrane region" description="Helical" evidence="1">
    <location>
        <begin position="68"/>
        <end position="90"/>
    </location>
</feature>
<organism evidence="3 4">
    <name type="scientific">Caenorhabditis tropicalis</name>
    <dbReference type="NCBI Taxonomy" id="1561998"/>
    <lineage>
        <taxon>Eukaryota</taxon>
        <taxon>Metazoa</taxon>
        <taxon>Ecdysozoa</taxon>
        <taxon>Nematoda</taxon>
        <taxon>Chromadorea</taxon>
        <taxon>Rhabditida</taxon>
        <taxon>Rhabditina</taxon>
        <taxon>Rhabditomorpha</taxon>
        <taxon>Rhabditoidea</taxon>
        <taxon>Rhabditidae</taxon>
        <taxon>Peloderinae</taxon>
        <taxon>Caenorhabditis</taxon>
    </lineage>
</organism>